<reference evidence="2" key="1">
    <citation type="submission" date="2022-11" db="EMBL/GenBank/DDBJ databases">
        <authorList>
            <person name="Morgan W.R."/>
            <person name="Tartar A."/>
        </authorList>
    </citation>
    <scope>NUCLEOTIDE SEQUENCE</scope>
    <source>
        <strain evidence="2">ARSEF 373</strain>
    </source>
</reference>
<evidence type="ECO:0000313" key="3">
    <source>
        <dbReference type="Proteomes" id="UP001146120"/>
    </source>
</evidence>
<dbReference type="SUPFAM" id="SSF54518">
    <property type="entry name" value="Tubby C-terminal domain-like"/>
    <property type="match status" value="1"/>
</dbReference>
<comment type="similarity">
    <text evidence="1">Belongs to the LOR family.</text>
</comment>
<dbReference type="AlphaFoldDB" id="A0AAV2Z2D8"/>
<dbReference type="Gene3D" id="2.40.160.200">
    <property type="entry name" value="LURP1-related"/>
    <property type="match status" value="1"/>
</dbReference>
<dbReference type="EMBL" id="DAKRPA010000063">
    <property type="protein sequence ID" value="DBA00466.1"/>
    <property type="molecule type" value="Genomic_DNA"/>
</dbReference>
<dbReference type="InterPro" id="IPR025659">
    <property type="entry name" value="Tubby-like_C"/>
</dbReference>
<gene>
    <name evidence="2" type="ORF">N0F65_002709</name>
</gene>
<dbReference type="Pfam" id="PF04525">
    <property type="entry name" value="LOR"/>
    <property type="match status" value="1"/>
</dbReference>
<comment type="caution">
    <text evidence="2">The sequence shown here is derived from an EMBL/GenBank/DDBJ whole genome shotgun (WGS) entry which is preliminary data.</text>
</comment>
<evidence type="ECO:0000256" key="1">
    <source>
        <dbReference type="ARBA" id="ARBA00005437"/>
    </source>
</evidence>
<dbReference type="InterPro" id="IPR007612">
    <property type="entry name" value="LOR"/>
</dbReference>
<dbReference type="InterPro" id="IPR038595">
    <property type="entry name" value="LOR_sf"/>
</dbReference>
<name>A0AAV2Z2D8_9STRA</name>
<organism evidence="2 3">
    <name type="scientific">Lagenidium giganteum</name>
    <dbReference type="NCBI Taxonomy" id="4803"/>
    <lineage>
        <taxon>Eukaryota</taxon>
        <taxon>Sar</taxon>
        <taxon>Stramenopiles</taxon>
        <taxon>Oomycota</taxon>
        <taxon>Peronosporomycetes</taxon>
        <taxon>Pythiales</taxon>
        <taxon>Pythiaceae</taxon>
    </lineage>
</organism>
<accession>A0AAV2Z2D8</accession>
<protein>
    <submittedName>
        <fullName evidence="2">Uncharacterized protein</fullName>
    </submittedName>
</protein>
<keyword evidence="3" id="KW-1185">Reference proteome</keyword>
<proteinExistence type="inferred from homology"/>
<reference evidence="2" key="2">
    <citation type="journal article" date="2023" name="Microbiol Resour">
        <title>Decontamination and Annotation of the Draft Genome Sequence of the Oomycete Lagenidium giganteum ARSEF 373.</title>
        <authorList>
            <person name="Morgan W.R."/>
            <person name="Tartar A."/>
        </authorList>
    </citation>
    <scope>NUCLEOTIDE SEQUENCE</scope>
    <source>
        <strain evidence="2">ARSEF 373</strain>
    </source>
</reference>
<sequence>MGCGSSAEMLEQPLMELFPVALTRCDFCFEQRVTLHLKDSMADDFFIRSVQTNEEIFRIQGVTNESASRSKTLVGTGNQPILLIKRQLSKFSAHFDVFADANENRLLCTARCKMPVAFKPARRAVFWLQRGNSKKRVPVAKVYNQKVIANDMCVDSHDYFVEIAPGIGAGMIVMLCVMLDEGTKS</sequence>
<evidence type="ECO:0000313" key="2">
    <source>
        <dbReference type="EMBL" id="DBA00466.1"/>
    </source>
</evidence>
<dbReference type="Proteomes" id="UP001146120">
    <property type="component" value="Unassembled WGS sequence"/>
</dbReference>